<feature type="compositionally biased region" description="Polar residues" evidence="1">
    <location>
        <begin position="60"/>
        <end position="71"/>
    </location>
</feature>
<sequence length="429" mass="48174">MNIDISSCESISQCLSAIKLNPATTTSTKEDVMQGDERVTVESDAVVEVFMQQDADMMTATASRAPSTPSEVTKGKDRILRTASKGDDTSATEELSSESSKNMQQQDSANRRAGYGTRQHGGSSRSLEQNSNTVGLNQMRKVHSMGDLRGGSLVSPSKASRQTRKMSSATFTAPQKNRTNFYKGILTVSQPHESAQYPSMEFKWQEARRKRRQSKIKDGVSFGHVEIREHPIVPGDNPGGFHGPPLSIDWVHQTSEVMKIDDYEKERPPRRMGSQMNIPSTVRHEMLLNNGYTSSEIQRAMKHVNIARNRRKRTIETLQLRPLHEALEKMSRGTNNFLFGRGRKQKERQYIHDAMIVHGTSLAEEEYQERAKKPADKTREESSPEKPDLKLTTREKHAVMEINHSESHDKEAGDDSNDAASSSDEEEEA</sequence>
<feature type="compositionally biased region" description="Polar residues" evidence="1">
    <location>
        <begin position="154"/>
        <end position="170"/>
    </location>
</feature>
<evidence type="ECO:0000313" key="2">
    <source>
        <dbReference type="EMBL" id="CAD9276297.1"/>
    </source>
</evidence>
<feature type="compositionally biased region" description="Basic and acidic residues" evidence="1">
    <location>
        <begin position="73"/>
        <end position="88"/>
    </location>
</feature>
<feature type="region of interest" description="Disordered" evidence="1">
    <location>
        <begin position="145"/>
        <end position="170"/>
    </location>
</feature>
<feature type="compositionally biased region" description="Basic and acidic residues" evidence="1">
    <location>
        <begin position="368"/>
        <end position="413"/>
    </location>
</feature>
<feature type="region of interest" description="Disordered" evidence="1">
    <location>
        <begin position="59"/>
        <end position="132"/>
    </location>
</feature>
<name>A0A7S1URQ9_9STRA</name>
<accession>A0A7S1URQ9</accession>
<feature type="compositionally biased region" description="Polar residues" evidence="1">
    <location>
        <begin position="120"/>
        <end position="132"/>
    </location>
</feature>
<reference evidence="2" key="1">
    <citation type="submission" date="2021-01" db="EMBL/GenBank/DDBJ databases">
        <authorList>
            <person name="Corre E."/>
            <person name="Pelletier E."/>
            <person name="Niang G."/>
            <person name="Scheremetjew M."/>
            <person name="Finn R."/>
            <person name="Kale V."/>
            <person name="Holt S."/>
            <person name="Cochrane G."/>
            <person name="Meng A."/>
            <person name="Brown T."/>
            <person name="Cohen L."/>
        </authorList>
    </citation>
    <scope>NUCLEOTIDE SEQUENCE</scope>
    <source>
        <strain evidence="2">CCMP 410</strain>
    </source>
</reference>
<dbReference type="EMBL" id="HBGK01010043">
    <property type="protein sequence ID" value="CAD9276297.1"/>
    <property type="molecule type" value="Transcribed_RNA"/>
</dbReference>
<feature type="region of interest" description="Disordered" evidence="1">
    <location>
        <begin position="362"/>
        <end position="429"/>
    </location>
</feature>
<evidence type="ECO:0000256" key="1">
    <source>
        <dbReference type="SAM" id="MobiDB-lite"/>
    </source>
</evidence>
<organism evidence="2">
    <name type="scientific">Grammatophora oceanica</name>
    <dbReference type="NCBI Taxonomy" id="210454"/>
    <lineage>
        <taxon>Eukaryota</taxon>
        <taxon>Sar</taxon>
        <taxon>Stramenopiles</taxon>
        <taxon>Ochrophyta</taxon>
        <taxon>Bacillariophyta</taxon>
        <taxon>Fragilariophyceae</taxon>
        <taxon>Fragilariophycidae</taxon>
        <taxon>Rhabdonematales</taxon>
        <taxon>Grammatophoraceae</taxon>
        <taxon>Grammatophora</taxon>
    </lineage>
</organism>
<gene>
    <name evidence="2" type="ORF">GOCE00092_LOCUS5205</name>
</gene>
<dbReference type="AlphaFoldDB" id="A0A7S1URQ9"/>
<protein>
    <submittedName>
        <fullName evidence="2">Uncharacterized protein</fullName>
    </submittedName>
</protein>
<feature type="compositionally biased region" description="Acidic residues" evidence="1">
    <location>
        <begin position="414"/>
        <end position="429"/>
    </location>
</feature>
<proteinExistence type="predicted"/>